<accession>A0ABN4TSJ2</accession>
<dbReference type="InterPro" id="IPR053716">
    <property type="entry name" value="Flag_assembly_chemotaxis_eff"/>
</dbReference>
<dbReference type="PRINTS" id="PR01004">
    <property type="entry name" value="FLGFLIJ"/>
</dbReference>
<proteinExistence type="inferred from homology"/>
<keyword evidence="7" id="KW-1005">Bacterial flagellum biogenesis</keyword>
<keyword evidence="11" id="KW-0175">Coiled coil</keyword>
<keyword evidence="8" id="KW-0653">Protein transport</keyword>
<feature type="coiled-coil region" evidence="11">
    <location>
        <begin position="28"/>
        <end position="59"/>
    </location>
</feature>
<evidence type="ECO:0000313" key="12">
    <source>
        <dbReference type="EMBL" id="AOZ10222.1"/>
    </source>
</evidence>
<dbReference type="Pfam" id="PF02050">
    <property type="entry name" value="FliJ"/>
    <property type="match status" value="1"/>
</dbReference>
<reference evidence="12 13" key="1">
    <citation type="submission" date="2016-10" db="EMBL/GenBank/DDBJ databases">
        <title>Complete genome sequences of three Cupriavidus strains isolated from various Malaysian environments.</title>
        <authorList>
            <person name="Abdullah A.A.-A."/>
            <person name="Shafie N.A.H."/>
            <person name="Lau N.S."/>
        </authorList>
    </citation>
    <scope>NUCLEOTIDE SEQUENCE [LARGE SCALE GENOMIC DNA]</scope>
    <source>
        <strain evidence="12 13">USMAA1020</strain>
    </source>
</reference>
<evidence type="ECO:0000256" key="2">
    <source>
        <dbReference type="ARBA" id="ARBA00010004"/>
    </source>
</evidence>
<dbReference type="Proteomes" id="UP000177515">
    <property type="component" value="Chromosome 2"/>
</dbReference>
<evidence type="ECO:0000256" key="11">
    <source>
        <dbReference type="SAM" id="Coils"/>
    </source>
</evidence>
<dbReference type="PANTHER" id="PTHR38786:SF1">
    <property type="entry name" value="FLAGELLAR FLIJ PROTEIN"/>
    <property type="match status" value="1"/>
</dbReference>
<dbReference type="InterPro" id="IPR018006">
    <property type="entry name" value="Flag_FliJ_proteobac"/>
</dbReference>
<name>A0ABN4TSJ2_9BURK</name>
<keyword evidence="5" id="KW-1003">Cell membrane</keyword>
<keyword evidence="12" id="KW-0966">Cell projection</keyword>
<comment type="similarity">
    <text evidence="2">Belongs to the FliJ family.</text>
</comment>
<keyword evidence="12" id="KW-0969">Cilium</keyword>
<evidence type="ECO:0000256" key="7">
    <source>
        <dbReference type="ARBA" id="ARBA00022795"/>
    </source>
</evidence>
<dbReference type="Gene3D" id="1.10.287.1700">
    <property type="match status" value="1"/>
</dbReference>
<evidence type="ECO:0000256" key="9">
    <source>
        <dbReference type="ARBA" id="ARBA00023136"/>
    </source>
</evidence>
<evidence type="ECO:0000256" key="10">
    <source>
        <dbReference type="ARBA" id="ARBA00023225"/>
    </source>
</evidence>
<keyword evidence="6" id="KW-0145">Chemotaxis</keyword>
<dbReference type="PIRSF" id="PIRSF019404">
    <property type="entry name" value="FliJ"/>
    <property type="match status" value="1"/>
</dbReference>
<gene>
    <name evidence="12" type="ORF">BKK80_31915</name>
</gene>
<organism evidence="12 13">
    <name type="scientific">Cupriavidus malaysiensis</name>
    <dbReference type="NCBI Taxonomy" id="367825"/>
    <lineage>
        <taxon>Bacteria</taxon>
        <taxon>Pseudomonadati</taxon>
        <taxon>Pseudomonadota</taxon>
        <taxon>Betaproteobacteria</taxon>
        <taxon>Burkholderiales</taxon>
        <taxon>Burkholderiaceae</taxon>
        <taxon>Cupriavidus</taxon>
    </lineage>
</organism>
<evidence type="ECO:0000256" key="1">
    <source>
        <dbReference type="ARBA" id="ARBA00004413"/>
    </source>
</evidence>
<comment type="subcellular location">
    <subcellularLocation>
        <location evidence="1">Cell membrane</location>
        <topology evidence="1">Peripheral membrane protein</topology>
        <orientation evidence="1">Cytoplasmic side</orientation>
    </subcellularLocation>
</comment>
<dbReference type="InterPro" id="IPR052570">
    <property type="entry name" value="FliJ"/>
</dbReference>
<evidence type="ECO:0000256" key="8">
    <source>
        <dbReference type="ARBA" id="ARBA00022927"/>
    </source>
</evidence>
<evidence type="ECO:0000313" key="13">
    <source>
        <dbReference type="Proteomes" id="UP000177515"/>
    </source>
</evidence>
<evidence type="ECO:0000256" key="6">
    <source>
        <dbReference type="ARBA" id="ARBA00022500"/>
    </source>
</evidence>
<keyword evidence="4" id="KW-0813">Transport</keyword>
<dbReference type="InterPro" id="IPR012823">
    <property type="entry name" value="Flagell_FliJ"/>
</dbReference>
<keyword evidence="13" id="KW-1185">Reference proteome</keyword>
<keyword evidence="10" id="KW-1006">Bacterial flagellum protein export</keyword>
<evidence type="ECO:0000256" key="4">
    <source>
        <dbReference type="ARBA" id="ARBA00022448"/>
    </source>
</evidence>
<evidence type="ECO:0000256" key="5">
    <source>
        <dbReference type="ARBA" id="ARBA00022475"/>
    </source>
</evidence>
<protein>
    <recommendedName>
        <fullName evidence="3">Flagellar FliJ protein</fullName>
    </recommendedName>
</protein>
<evidence type="ECO:0000256" key="3">
    <source>
        <dbReference type="ARBA" id="ARBA00020392"/>
    </source>
</evidence>
<dbReference type="PANTHER" id="PTHR38786">
    <property type="entry name" value="FLAGELLAR FLIJ PROTEIN"/>
    <property type="match status" value="1"/>
</dbReference>
<dbReference type="EMBL" id="CP017755">
    <property type="protein sequence ID" value="AOZ10222.1"/>
    <property type="molecule type" value="Genomic_DNA"/>
</dbReference>
<dbReference type="NCBIfam" id="TIGR02473">
    <property type="entry name" value="flagell_FliJ"/>
    <property type="match status" value="1"/>
</dbReference>
<keyword evidence="9" id="KW-0472">Membrane</keyword>
<keyword evidence="12" id="KW-0282">Flagellum</keyword>
<sequence>MAKPTPLNLLADLAQNDTEAATRELGRLQGLRTQAEQQLAALNKYREEYRARMQAMAQDGMTATRWQDYAQFLTSLDGAIRQQGQALAQAEAALLTGRANWQSQKRRQNSFDTLVARAEAREQAAGARREQRANDEYAARLARAASHRQD</sequence>
<dbReference type="RefSeq" id="WP_071018425.1">
    <property type="nucleotide sequence ID" value="NZ_CP017755.1"/>
</dbReference>